<dbReference type="Gene3D" id="1.10.357.10">
    <property type="entry name" value="Tetracycline Repressor, domain 2"/>
    <property type="match status" value="1"/>
</dbReference>
<dbReference type="SUPFAM" id="SSF46689">
    <property type="entry name" value="Homeodomain-like"/>
    <property type="match status" value="1"/>
</dbReference>
<dbReference type="InterPro" id="IPR009057">
    <property type="entry name" value="Homeodomain-like_sf"/>
</dbReference>
<dbReference type="PANTHER" id="PTHR30055:SF231">
    <property type="entry name" value="TRANSCRIPTIONAL REGULATORY PROTEIN (PROBABLY DEOR-FAMILY)-RELATED"/>
    <property type="match status" value="1"/>
</dbReference>
<evidence type="ECO:0000256" key="1">
    <source>
        <dbReference type="ARBA" id="ARBA00023125"/>
    </source>
</evidence>
<dbReference type="InterPro" id="IPR001647">
    <property type="entry name" value="HTH_TetR"/>
</dbReference>
<keyword evidence="1 2" id="KW-0238">DNA-binding</keyword>
<feature type="domain" description="HTH tetR-type" evidence="3">
    <location>
        <begin position="5"/>
        <end position="65"/>
    </location>
</feature>
<reference evidence="4 5" key="1">
    <citation type="submission" date="2020-04" db="EMBL/GenBank/DDBJ databases">
        <title>CFH 90308 Microbacterium sp.</title>
        <authorList>
            <person name="Nie G."/>
            <person name="Ming H."/>
            <person name="Xia T."/>
        </authorList>
    </citation>
    <scope>NUCLEOTIDE SEQUENCE [LARGE SCALE GENOMIC DNA]</scope>
    <source>
        <strain evidence="4 5">CFH 90308</strain>
    </source>
</reference>
<protein>
    <submittedName>
        <fullName evidence="4">TetR/AcrR family transcriptional regulator</fullName>
    </submittedName>
</protein>
<dbReference type="RefSeq" id="WP_168913353.1">
    <property type="nucleotide sequence ID" value="NZ_JABACI010000004.1"/>
</dbReference>
<evidence type="ECO:0000259" key="3">
    <source>
        <dbReference type="PROSITE" id="PS50977"/>
    </source>
</evidence>
<dbReference type="InterPro" id="IPR041583">
    <property type="entry name" value="TetR_C_31"/>
</dbReference>
<dbReference type="InterPro" id="IPR050109">
    <property type="entry name" value="HTH-type_TetR-like_transc_reg"/>
</dbReference>
<evidence type="ECO:0000313" key="5">
    <source>
        <dbReference type="Proteomes" id="UP001429745"/>
    </source>
</evidence>
<dbReference type="EMBL" id="JABACI010000004">
    <property type="protein sequence ID" value="NLP84896.1"/>
    <property type="molecule type" value="Genomic_DNA"/>
</dbReference>
<evidence type="ECO:0000256" key="2">
    <source>
        <dbReference type="PROSITE-ProRule" id="PRU00335"/>
    </source>
</evidence>
<gene>
    <name evidence="4" type="ORF">HF576_13665</name>
</gene>
<dbReference type="PROSITE" id="PS50977">
    <property type="entry name" value="HTH_TETR_2"/>
    <property type="match status" value="1"/>
</dbReference>
<accession>A0ABX1KCY3</accession>
<dbReference type="Pfam" id="PF00440">
    <property type="entry name" value="TetR_N"/>
    <property type="match status" value="1"/>
</dbReference>
<name>A0ABX1KCY3_9MICO</name>
<dbReference type="InterPro" id="IPR036271">
    <property type="entry name" value="Tet_transcr_reg_TetR-rel_C_sf"/>
</dbReference>
<dbReference type="Proteomes" id="UP001429745">
    <property type="component" value="Unassembled WGS sequence"/>
</dbReference>
<keyword evidence="5" id="KW-1185">Reference proteome</keyword>
<comment type="caution">
    <text evidence="4">The sequence shown here is derived from an EMBL/GenBank/DDBJ whole genome shotgun (WGS) entry which is preliminary data.</text>
</comment>
<evidence type="ECO:0000313" key="4">
    <source>
        <dbReference type="EMBL" id="NLP84896.1"/>
    </source>
</evidence>
<organism evidence="4 5">
    <name type="scientific">Microbacterium salsuginis</name>
    <dbReference type="NCBI Taxonomy" id="2722803"/>
    <lineage>
        <taxon>Bacteria</taxon>
        <taxon>Bacillati</taxon>
        <taxon>Actinomycetota</taxon>
        <taxon>Actinomycetes</taxon>
        <taxon>Micrococcales</taxon>
        <taxon>Microbacteriaceae</taxon>
        <taxon>Microbacterium</taxon>
    </lineage>
</organism>
<dbReference type="PANTHER" id="PTHR30055">
    <property type="entry name" value="HTH-TYPE TRANSCRIPTIONAL REGULATOR RUTR"/>
    <property type="match status" value="1"/>
</dbReference>
<dbReference type="SUPFAM" id="SSF48498">
    <property type="entry name" value="Tetracyclin repressor-like, C-terminal domain"/>
    <property type="match status" value="1"/>
</dbReference>
<feature type="DNA-binding region" description="H-T-H motif" evidence="2">
    <location>
        <begin position="28"/>
        <end position="47"/>
    </location>
</feature>
<proteinExistence type="predicted"/>
<sequence length="189" mass="20608">MVANPQRRRQLLDAGIDVLAGQGARGLTFRAVDDAAGVPQGTTSNYFANREELLRELGRFVFERLTPDPVPETEAPTRAREVQLMKELLGRARDDRAGFLALYELRLEAVRRPDLADAIADRYAANLDAISAGHVEGGFPGDRRTALLLYLAMSGLILEHLTLPGLLPNDARGVDALVEDLVTAIVPPE</sequence>
<dbReference type="Pfam" id="PF17940">
    <property type="entry name" value="TetR_C_31"/>
    <property type="match status" value="1"/>
</dbReference>